<gene>
    <name evidence="2" type="ORF">MAR_026845</name>
</gene>
<keyword evidence="1" id="KW-0732">Signal</keyword>
<proteinExistence type="predicted"/>
<protein>
    <submittedName>
        <fullName evidence="2">Uncharacterized protein</fullName>
    </submittedName>
</protein>
<dbReference type="Proteomes" id="UP001164746">
    <property type="component" value="Chromosome 8"/>
</dbReference>
<sequence>MDYVVSFGLQTTIWSNLLLCLLDLSVAEIKKYTLCNEKVDMEAQGIQQGELELAINTNTGMDSRVSCDFIVTAGNGRNVMFYFTDLFLGSPNLTERVDRACIEPRDINGNYETFLTGMRPLHLFPDASGDRQ</sequence>
<feature type="signal peptide" evidence="1">
    <location>
        <begin position="1"/>
        <end position="27"/>
    </location>
</feature>
<evidence type="ECO:0000313" key="3">
    <source>
        <dbReference type="Proteomes" id="UP001164746"/>
    </source>
</evidence>
<evidence type="ECO:0000313" key="2">
    <source>
        <dbReference type="EMBL" id="WAR12665.1"/>
    </source>
</evidence>
<organism evidence="2 3">
    <name type="scientific">Mya arenaria</name>
    <name type="common">Soft-shell clam</name>
    <dbReference type="NCBI Taxonomy" id="6604"/>
    <lineage>
        <taxon>Eukaryota</taxon>
        <taxon>Metazoa</taxon>
        <taxon>Spiralia</taxon>
        <taxon>Lophotrochozoa</taxon>
        <taxon>Mollusca</taxon>
        <taxon>Bivalvia</taxon>
        <taxon>Autobranchia</taxon>
        <taxon>Heteroconchia</taxon>
        <taxon>Euheterodonta</taxon>
        <taxon>Imparidentia</taxon>
        <taxon>Neoheterodontei</taxon>
        <taxon>Myida</taxon>
        <taxon>Myoidea</taxon>
        <taxon>Myidae</taxon>
        <taxon>Mya</taxon>
    </lineage>
</organism>
<feature type="chain" id="PRO_5047076740" evidence="1">
    <location>
        <begin position="28"/>
        <end position="132"/>
    </location>
</feature>
<dbReference type="EMBL" id="CP111019">
    <property type="protein sequence ID" value="WAR12665.1"/>
    <property type="molecule type" value="Genomic_DNA"/>
</dbReference>
<name>A0ABY7ERP8_MYAAR</name>
<keyword evidence="3" id="KW-1185">Reference proteome</keyword>
<accession>A0ABY7ERP8</accession>
<reference evidence="2" key="1">
    <citation type="submission" date="2022-11" db="EMBL/GenBank/DDBJ databases">
        <title>Centuries of genome instability and evolution in soft-shell clam transmissible cancer (bioRxiv).</title>
        <authorList>
            <person name="Hart S.F.M."/>
            <person name="Yonemitsu M.A."/>
            <person name="Giersch R.M."/>
            <person name="Beal B.F."/>
            <person name="Arriagada G."/>
            <person name="Davis B.W."/>
            <person name="Ostrander E.A."/>
            <person name="Goff S.P."/>
            <person name="Metzger M.J."/>
        </authorList>
    </citation>
    <scope>NUCLEOTIDE SEQUENCE</scope>
    <source>
        <strain evidence="2">MELC-2E11</strain>
        <tissue evidence="2">Siphon/mantle</tissue>
    </source>
</reference>
<evidence type="ECO:0000256" key="1">
    <source>
        <dbReference type="SAM" id="SignalP"/>
    </source>
</evidence>